<protein>
    <recommendedName>
        <fullName evidence="2">Thioredoxin domain-containing protein</fullName>
    </recommendedName>
</protein>
<keyword evidence="1" id="KW-0676">Redox-active center</keyword>
<feature type="domain" description="Thioredoxin" evidence="2">
    <location>
        <begin position="6"/>
        <end position="140"/>
    </location>
</feature>
<reference evidence="3" key="1">
    <citation type="submission" date="2017-01" db="EMBL/GenBank/DDBJ databases">
        <title>IS1411 activates the repA gene of the plasmid pG20 in Pseudomonas fluorescens PC20.</title>
        <authorList>
            <person name="Naanuri E."/>
            <person name="Heinaru E."/>
            <person name="Joesaar M."/>
            <person name="Heinaru A."/>
        </authorList>
    </citation>
    <scope>NUCLEOTIDE SEQUENCE</scope>
    <source>
        <strain evidence="3">PC24</strain>
        <plasmid evidence="3">pPHE24</plasmid>
    </source>
</reference>
<name>A0A220ITM3_PSEFL</name>
<dbReference type="CDD" id="cd02953">
    <property type="entry name" value="DsbDgamma"/>
    <property type="match status" value="1"/>
</dbReference>
<dbReference type="PANTHER" id="PTHR32234">
    <property type="entry name" value="THIOL:DISULFIDE INTERCHANGE PROTEIN DSBD"/>
    <property type="match status" value="1"/>
</dbReference>
<dbReference type="Gene3D" id="3.40.30.10">
    <property type="entry name" value="Glutaredoxin"/>
    <property type="match status" value="1"/>
</dbReference>
<geneLocation type="plasmid" evidence="3">
    <name>pPHE24</name>
</geneLocation>
<sequence length="142" mass="15645">MRPLGVFTGGVAPSQGVESAHGFVGFSEPADLDRELAAAKAAGQWVLVDYYADWCVSCKVMEKEVFGDAQVQAALTGVRILRPDVTQTDPSSRELLNRYQVMGPPTLLFIGPDGEERRIQRITGEVDAIQFLSRWNETMERG</sequence>
<dbReference type="Pfam" id="PF13899">
    <property type="entry name" value="Thioredoxin_7"/>
    <property type="match status" value="1"/>
</dbReference>
<dbReference type="PROSITE" id="PS51352">
    <property type="entry name" value="THIOREDOXIN_2"/>
    <property type="match status" value="1"/>
</dbReference>
<evidence type="ECO:0000256" key="1">
    <source>
        <dbReference type="ARBA" id="ARBA00023284"/>
    </source>
</evidence>
<dbReference type="EMBL" id="KY503037">
    <property type="protein sequence ID" value="ASI38208.1"/>
    <property type="molecule type" value="Genomic_DNA"/>
</dbReference>
<dbReference type="InterPro" id="IPR036249">
    <property type="entry name" value="Thioredoxin-like_sf"/>
</dbReference>
<dbReference type="AlphaFoldDB" id="A0A220ITM3"/>
<dbReference type="GO" id="GO:0015035">
    <property type="term" value="F:protein-disulfide reductase activity"/>
    <property type="evidence" value="ECO:0007669"/>
    <property type="project" value="TreeGrafter"/>
</dbReference>
<dbReference type="PANTHER" id="PTHR32234:SF0">
    <property type="entry name" value="THIOL:DISULFIDE INTERCHANGE PROTEIN DSBD"/>
    <property type="match status" value="1"/>
</dbReference>
<dbReference type="InterPro" id="IPR017937">
    <property type="entry name" value="Thioredoxin_CS"/>
</dbReference>
<accession>A0A220ITM3</accession>
<dbReference type="InterPro" id="IPR013766">
    <property type="entry name" value="Thioredoxin_domain"/>
</dbReference>
<dbReference type="PROSITE" id="PS00194">
    <property type="entry name" value="THIOREDOXIN_1"/>
    <property type="match status" value="1"/>
</dbReference>
<proteinExistence type="predicted"/>
<dbReference type="InterPro" id="IPR035671">
    <property type="entry name" value="DsbD_gamma"/>
</dbReference>
<evidence type="ECO:0000259" key="2">
    <source>
        <dbReference type="PROSITE" id="PS51352"/>
    </source>
</evidence>
<dbReference type="SUPFAM" id="SSF52833">
    <property type="entry name" value="Thioredoxin-like"/>
    <property type="match status" value="1"/>
</dbReference>
<organism evidence="3">
    <name type="scientific">Pseudomonas fluorescens</name>
    <dbReference type="NCBI Taxonomy" id="294"/>
    <lineage>
        <taxon>Bacteria</taxon>
        <taxon>Pseudomonadati</taxon>
        <taxon>Pseudomonadota</taxon>
        <taxon>Gammaproteobacteria</taxon>
        <taxon>Pseudomonadales</taxon>
        <taxon>Pseudomonadaceae</taxon>
        <taxon>Pseudomonas</taxon>
    </lineage>
</organism>
<evidence type="ECO:0000313" key="3">
    <source>
        <dbReference type="EMBL" id="ASI38208.1"/>
    </source>
</evidence>
<dbReference type="GO" id="GO:0045454">
    <property type="term" value="P:cell redox homeostasis"/>
    <property type="evidence" value="ECO:0007669"/>
    <property type="project" value="TreeGrafter"/>
</dbReference>
<keyword evidence="3" id="KW-0614">Plasmid</keyword>